<keyword evidence="1" id="KW-0813">Transport</keyword>
<dbReference type="GO" id="GO:0015385">
    <property type="term" value="F:sodium:proton antiporter activity"/>
    <property type="evidence" value="ECO:0007669"/>
    <property type="project" value="InterPro"/>
</dbReference>
<protein>
    <submittedName>
        <fullName evidence="3">Uncharacterized protein</fullName>
    </submittedName>
</protein>
<dbReference type="GO" id="GO:0005886">
    <property type="term" value="C:plasma membrane"/>
    <property type="evidence" value="ECO:0007669"/>
    <property type="project" value="TreeGrafter"/>
</dbReference>
<dbReference type="GO" id="GO:0098719">
    <property type="term" value="P:sodium ion import across plasma membrane"/>
    <property type="evidence" value="ECO:0007669"/>
    <property type="project" value="TreeGrafter"/>
</dbReference>
<reference evidence="3 4" key="1">
    <citation type="journal article" date="2010" name="Plant Cell">
        <title>The Chlorella variabilis NC64A genome reveals adaptation to photosymbiosis, coevolution with viruses, and cryptic sex.</title>
        <authorList>
            <person name="Blanc G."/>
            <person name="Duncan G."/>
            <person name="Agarkova I."/>
            <person name="Borodovsky M."/>
            <person name="Gurnon J."/>
            <person name="Kuo A."/>
            <person name="Lindquist E."/>
            <person name="Lucas S."/>
            <person name="Pangilinan J."/>
            <person name="Polle J."/>
            <person name="Salamov A."/>
            <person name="Terry A."/>
            <person name="Yamada T."/>
            <person name="Dunigan D.D."/>
            <person name="Grigoriev I.V."/>
            <person name="Claverie J.M."/>
            <person name="Van Etten J.L."/>
        </authorList>
    </citation>
    <scope>NUCLEOTIDE SEQUENCE [LARGE SCALE GENOMIC DNA]</scope>
    <source>
        <strain evidence="3 4">NC64A</strain>
    </source>
</reference>
<dbReference type="EMBL" id="GL434148">
    <property type="protein sequence ID" value="EFN50458.1"/>
    <property type="molecule type" value="Genomic_DNA"/>
</dbReference>
<dbReference type="GeneID" id="17349891"/>
<evidence type="ECO:0000313" key="4">
    <source>
        <dbReference type="Proteomes" id="UP000008141"/>
    </source>
</evidence>
<dbReference type="RefSeq" id="XP_005842590.1">
    <property type="nucleotide sequence ID" value="XM_005842533.1"/>
</dbReference>
<name>E1ZUN7_CHLVA</name>
<dbReference type="InterPro" id="IPR018422">
    <property type="entry name" value="Cation/H_exchanger_CPA1"/>
</dbReference>
<dbReference type="OrthoDB" id="196264at2759"/>
<organism evidence="4">
    <name type="scientific">Chlorella variabilis</name>
    <name type="common">Green alga</name>
    <dbReference type="NCBI Taxonomy" id="554065"/>
    <lineage>
        <taxon>Eukaryota</taxon>
        <taxon>Viridiplantae</taxon>
        <taxon>Chlorophyta</taxon>
        <taxon>core chlorophytes</taxon>
        <taxon>Trebouxiophyceae</taxon>
        <taxon>Chlorellales</taxon>
        <taxon>Chlorellaceae</taxon>
        <taxon>Chlorella clade</taxon>
        <taxon>Chlorella</taxon>
    </lineage>
</organism>
<dbReference type="GO" id="GO:0051453">
    <property type="term" value="P:regulation of intracellular pH"/>
    <property type="evidence" value="ECO:0007669"/>
    <property type="project" value="TreeGrafter"/>
</dbReference>
<gene>
    <name evidence="3" type="ORF">CHLNCDRAFT_55871</name>
</gene>
<dbReference type="PANTHER" id="PTHR10110">
    <property type="entry name" value="SODIUM/HYDROGEN EXCHANGER"/>
    <property type="match status" value="1"/>
</dbReference>
<feature type="non-terminal residue" evidence="3">
    <location>
        <position position="1"/>
    </location>
</feature>
<dbReference type="KEGG" id="cvr:CHLNCDRAFT_55871"/>
<dbReference type="Proteomes" id="UP000008141">
    <property type="component" value="Unassembled WGS sequence"/>
</dbReference>
<accession>E1ZUN7</accession>
<evidence type="ECO:0000256" key="1">
    <source>
        <dbReference type="ARBA" id="ARBA00022448"/>
    </source>
</evidence>
<keyword evidence="4" id="KW-1185">Reference proteome</keyword>
<feature type="non-terminal residue" evidence="3">
    <location>
        <position position="131"/>
    </location>
</feature>
<evidence type="ECO:0000313" key="3">
    <source>
        <dbReference type="EMBL" id="EFN50458.1"/>
    </source>
</evidence>
<sequence length="131" mass="14033">VMLRFCVLALGSLLIGAGVSLACAFVLKRFDRLDASGASASLDSASYEIAVVVMGAYLAYLVAEASPPAAWHQRQLRQPWLRQQPTQQSAMTPGPPLCTCMVAGMSGIVALFFSGICHSHYSYYSASQEAR</sequence>
<evidence type="ECO:0000256" key="2">
    <source>
        <dbReference type="ARBA" id="ARBA00023065"/>
    </source>
</evidence>
<dbReference type="PANTHER" id="PTHR10110:SF187">
    <property type="entry name" value="SODIUM_HYDROGEN EXCHANGER"/>
    <property type="match status" value="1"/>
</dbReference>
<dbReference type="InParanoid" id="E1ZUN7"/>
<keyword evidence="2" id="KW-0406">Ion transport</keyword>
<dbReference type="AlphaFoldDB" id="E1ZUN7"/>
<dbReference type="GO" id="GO:0015386">
    <property type="term" value="F:potassium:proton antiporter activity"/>
    <property type="evidence" value="ECO:0007669"/>
    <property type="project" value="TreeGrafter"/>
</dbReference>
<proteinExistence type="predicted"/>